<evidence type="ECO:0000256" key="1">
    <source>
        <dbReference type="ARBA" id="ARBA00001964"/>
    </source>
</evidence>
<protein>
    <recommendedName>
        <fullName evidence="4">Transketolase-like pyrimidine-binding domain-containing protein</fullName>
    </recommendedName>
</protein>
<dbReference type="SMART" id="SM00861">
    <property type="entry name" value="Transket_pyr"/>
    <property type="match status" value="1"/>
</dbReference>
<dbReference type="PANTHER" id="PTHR43257">
    <property type="entry name" value="PYRUVATE DEHYDROGENASE E1 COMPONENT BETA SUBUNIT"/>
    <property type="match status" value="1"/>
</dbReference>
<dbReference type="GO" id="GO:0016491">
    <property type="term" value="F:oxidoreductase activity"/>
    <property type="evidence" value="ECO:0007669"/>
    <property type="project" value="UniProtKB-KW"/>
</dbReference>
<feature type="domain" description="Transketolase-like pyrimidine-binding" evidence="4">
    <location>
        <begin position="1"/>
        <end position="166"/>
    </location>
</feature>
<dbReference type="Gene3D" id="3.40.50.920">
    <property type="match status" value="1"/>
</dbReference>
<organism evidence="5">
    <name type="scientific">marine metagenome</name>
    <dbReference type="NCBI Taxonomy" id="408172"/>
    <lineage>
        <taxon>unclassified sequences</taxon>
        <taxon>metagenomes</taxon>
        <taxon>ecological metagenomes</taxon>
    </lineage>
</organism>
<dbReference type="PANTHER" id="PTHR43257:SF2">
    <property type="entry name" value="PYRUVATE DEHYDROGENASE E1 COMPONENT SUBUNIT BETA"/>
    <property type="match status" value="1"/>
</dbReference>
<dbReference type="InterPro" id="IPR005475">
    <property type="entry name" value="Transketolase-like_Pyr-bd"/>
</dbReference>
<evidence type="ECO:0000256" key="3">
    <source>
        <dbReference type="ARBA" id="ARBA00023052"/>
    </source>
</evidence>
<sequence>MHQLMAEDPDIFVAGEDVGVQGGVFGSFAGLLEEFGESRMVDTPISEQAIVGLGIGAAVCGLRPIVDLMFMDFVLVSMDQIANQAAKLKYMFGGKASLPLTITTNAGAGLSAGAQHSQSLEAVLCHIPGLKVVAPSNPRDLKGLLIACVREDNPTVLIKHKKMFGVSGPVPQELYEVPIGVAATLREGSDLTVVSYSRMVTEALEAAECLATEGIECEVIDLRTVQPLDIETVIASVRRTNRVVVVHEAVRFGGLGGEIAAQVQEHAFDYLDAPIGRVAAPFAPVPFSPALESQYVPDAARIAEGIRGCLGLRPFIG</sequence>
<keyword evidence="3" id="KW-0786">Thiamine pyrophosphate</keyword>
<dbReference type="Pfam" id="PF02779">
    <property type="entry name" value="Transket_pyr"/>
    <property type="match status" value="1"/>
</dbReference>
<dbReference type="FunFam" id="3.40.50.920:FF:000001">
    <property type="entry name" value="Pyruvate dehydrogenase E1 beta subunit"/>
    <property type="match status" value="1"/>
</dbReference>
<evidence type="ECO:0000313" key="5">
    <source>
        <dbReference type="EMBL" id="SUZ87943.1"/>
    </source>
</evidence>
<dbReference type="NCBIfam" id="NF006667">
    <property type="entry name" value="PRK09212.1"/>
    <property type="match status" value="1"/>
</dbReference>
<dbReference type="InterPro" id="IPR033248">
    <property type="entry name" value="Transketolase_C"/>
</dbReference>
<dbReference type="AlphaFoldDB" id="A0A381RFD8"/>
<proteinExistence type="predicted"/>
<dbReference type="SUPFAM" id="SSF52518">
    <property type="entry name" value="Thiamin diphosphate-binding fold (THDP-binding)"/>
    <property type="match status" value="1"/>
</dbReference>
<evidence type="ECO:0000256" key="2">
    <source>
        <dbReference type="ARBA" id="ARBA00023002"/>
    </source>
</evidence>
<accession>A0A381RFD8</accession>
<dbReference type="EMBL" id="UINC01001747">
    <property type="protein sequence ID" value="SUZ87943.1"/>
    <property type="molecule type" value="Genomic_DNA"/>
</dbReference>
<comment type="cofactor">
    <cofactor evidence="1">
        <name>thiamine diphosphate</name>
        <dbReference type="ChEBI" id="CHEBI:58937"/>
    </cofactor>
</comment>
<keyword evidence="2" id="KW-0560">Oxidoreductase</keyword>
<dbReference type="InterPro" id="IPR009014">
    <property type="entry name" value="Transketo_C/PFOR_II"/>
</dbReference>
<evidence type="ECO:0000259" key="4">
    <source>
        <dbReference type="SMART" id="SM00861"/>
    </source>
</evidence>
<dbReference type="FunFam" id="3.40.50.970:FF:000001">
    <property type="entry name" value="Pyruvate dehydrogenase E1 beta subunit"/>
    <property type="match status" value="1"/>
</dbReference>
<dbReference type="InterPro" id="IPR029061">
    <property type="entry name" value="THDP-binding"/>
</dbReference>
<name>A0A381RFD8_9ZZZZ</name>
<dbReference type="CDD" id="cd07036">
    <property type="entry name" value="TPP_PYR_E1-PDHc-beta_like"/>
    <property type="match status" value="1"/>
</dbReference>
<reference evidence="5" key="1">
    <citation type="submission" date="2018-05" db="EMBL/GenBank/DDBJ databases">
        <authorList>
            <person name="Lanie J.A."/>
            <person name="Ng W.-L."/>
            <person name="Kazmierczak K.M."/>
            <person name="Andrzejewski T.M."/>
            <person name="Davidsen T.M."/>
            <person name="Wayne K.J."/>
            <person name="Tettelin H."/>
            <person name="Glass J.I."/>
            <person name="Rusch D."/>
            <person name="Podicherti R."/>
            <person name="Tsui H.-C.T."/>
            <person name="Winkler M.E."/>
        </authorList>
    </citation>
    <scope>NUCLEOTIDE SEQUENCE</scope>
</reference>
<dbReference type="SUPFAM" id="SSF52922">
    <property type="entry name" value="TK C-terminal domain-like"/>
    <property type="match status" value="1"/>
</dbReference>
<dbReference type="Pfam" id="PF02780">
    <property type="entry name" value="Transketolase_C"/>
    <property type="match status" value="1"/>
</dbReference>
<dbReference type="Gene3D" id="3.40.50.970">
    <property type="match status" value="1"/>
</dbReference>
<gene>
    <name evidence="5" type="ORF">METZ01_LOCUS40797</name>
</gene>